<feature type="region of interest" description="Disordered" evidence="1">
    <location>
        <begin position="1"/>
        <end position="67"/>
    </location>
</feature>
<proteinExistence type="predicted"/>
<comment type="caution">
    <text evidence="2">The sequence shown here is derived from an EMBL/GenBank/DDBJ whole genome shotgun (WGS) entry which is preliminary data.</text>
</comment>
<protein>
    <submittedName>
        <fullName evidence="2">Uncharacterized protein</fullName>
    </submittedName>
</protein>
<dbReference type="EMBL" id="JBHFFA010000002">
    <property type="protein sequence ID" value="KAL2644755.1"/>
    <property type="molecule type" value="Genomic_DNA"/>
</dbReference>
<organism evidence="2 3">
    <name type="scientific">Riccia fluitans</name>
    <dbReference type="NCBI Taxonomy" id="41844"/>
    <lineage>
        <taxon>Eukaryota</taxon>
        <taxon>Viridiplantae</taxon>
        <taxon>Streptophyta</taxon>
        <taxon>Embryophyta</taxon>
        <taxon>Marchantiophyta</taxon>
        <taxon>Marchantiopsida</taxon>
        <taxon>Marchantiidae</taxon>
        <taxon>Marchantiales</taxon>
        <taxon>Ricciaceae</taxon>
        <taxon>Riccia</taxon>
    </lineage>
</organism>
<name>A0ABD1ZAJ2_9MARC</name>
<accession>A0ABD1ZAJ2</accession>
<sequence>MTPEIMMLGTDLTGDGRNQKPEQTPPWLASRYSGASSSTRTAMKRTRNHTPSQGSYGHRFKARSGHLDGDTYDEATIHSAQNGTRRKGRCLDILYLRYACKLQGIAS</sequence>
<gene>
    <name evidence="2" type="ORF">R1flu_012342</name>
</gene>
<evidence type="ECO:0000313" key="3">
    <source>
        <dbReference type="Proteomes" id="UP001605036"/>
    </source>
</evidence>
<dbReference type="Proteomes" id="UP001605036">
    <property type="component" value="Unassembled WGS sequence"/>
</dbReference>
<reference evidence="2 3" key="1">
    <citation type="submission" date="2024-09" db="EMBL/GenBank/DDBJ databases">
        <title>Chromosome-scale assembly of Riccia fluitans.</title>
        <authorList>
            <person name="Paukszto L."/>
            <person name="Sawicki J."/>
            <person name="Karawczyk K."/>
            <person name="Piernik-Szablinska J."/>
            <person name="Szczecinska M."/>
            <person name="Mazdziarz M."/>
        </authorList>
    </citation>
    <scope>NUCLEOTIDE SEQUENCE [LARGE SCALE GENOMIC DNA]</scope>
    <source>
        <strain evidence="2">Rf_01</strain>
        <tissue evidence="2">Aerial parts of the thallus</tissue>
    </source>
</reference>
<evidence type="ECO:0000313" key="2">
    <source>
        <dbReference type="EMBL" id="KAL2644755.1"/>
    </source>
</evidence>
<dbReference type="AlphaFoldDB" id="A0ABD1ZAJ2"/>
<keyword evidence="3" id="KW-1185">Reference proteome</keyword>
<evidence type="ECO:0000256" key="1">
    <source>
        <dbReference type="SAM" id="MobiDB-lite"/>
    </source>
</evidence>